<evidence type="ECO:0000313" key="3">
    <source>
        <dbReference type="Proteomes" id="UP000053647"/>
    </source>
</evidence>
<accession>A0A0C9THA7</accession>
<feature type="region of interest" description="Disordered" evidence="1">
    <location>
        <begin position="1"/>
        <end position="134"/>
    </location>
</feature>
<feature type="compositionally biased region" description="Polar residues" evidence="1">
    <location>
        <begin position="1"/>
        <end position="20"/>
    </location>
</feature>
<reference evidence="2 3" key="1">
    <citation type="submission" date="2014-06" db="EMBL/GenBank/DDBJ databases">
        <authorList>
            <consortium name="DOE Joint Genome Institute"/>
            <person name="Kuo A."/>
            <person name="Kohler A."/>
            <person name="Nagy L.G."/>
            <person name="Floudas D."/>
            <person name="Copeland A."/>
            <person name="Barry K.W."/>
            <person name="Cichocki N."/>
            <person name="Veneault-Fourrey C."/>
            <person name="LaButti K."/>
            <person name="Lindquist E.A."/>
            <person name="Lipzen A."/>
            <person name="Lundell T."/>
            <person name="Morin E."/>
            <person name="Murat C."/>
            <person name="Sun H."/>
            <person name="Tunlid A."/>
            <person name="Henrissat B."/>
            <person name="Grigoriev I.V."/>
            <person name="Hibbett D.S."/>
            <person name="Martin F."/>
            <person name="Nordberg H.P."/>
            <person name="Cantor M.N."/>
            <person name="Hua S.X."/>
        </authorList>
    </citation>
    <scope>NUCLEOTIDE SEQUENCE [LARGE SCALE GENOMIC DNA]</scope>
    <source>
        <strain evidence="2 3">ATCC 200175</strain>
    </source>
</reference>
<gene>
    <name evidence="2" type="ORF">PAXINDRAFT_16844</name>
</gene>
<dbReference type="HOGENOM" id="CLU_1896874_0_0_1"/>
<keyword evidence="3" id="KW-1185">Reference proteome</keyword>
<proteinExistence type="predicted"/>
<reference evidence="3" key="2">
    <citation type="submission" date="2015-01" db="EMBL/GenBank/DDBJ databases">
        <title>Evolutionary Origins and Diversification of the Mycorrhizal Mutualists.</title>
        <authorList>
            <consortium name="DOE Joint Genome Institute"/>
            <consortium name="Mycorrhizal Genomics Consortium"/>
            <person name="Kohler A."/>
            <person name="Kuo A."/>
            <person name="Nagy L.G."/>
            <person name="Floudas D."/>
            <person name="Copeland A."/>
            <person name="Barry K.W."/>
            <person name="Cichocki N."/>
            <person name="Veneault-Fourrey C."/>
            <person name="LaButti K."/>
            <person name="Lindquist E.A."/>
            <person name="Lipzen A."/>
            <person name="Lundell T."/>
            <person name="Morin E."/>
            <person name="Murat C."/>
            <person name="Riley R."/>
            <person name="Ohm R."/>
            <person name="Sun H."/>
            <person name="Tunlid A."/>
            <person name="Henrissat B."/>
            <person name="Grigoriev I.V."/>
            <person name="Hibbett D.S."/>
            <person name="Martin F."/>
        </authorList>
    </citation>
    <scope>NUCLEOTIDE SEQUENCE [LARGE SCALE GENOMIC DNA]</scope>
    <source>
        <strain evidence="3">ATCC 200175</strain>
    </source>
</reference>
<name>A0A0C9THA7_PAXIN</name>
<dbReference type="AlphaFoldDB" id="A0A0C9THA7"/>
<protein>
    <submittedName>
        <fullName evidence="2">Uncharacterized protein</fullName>
    </submittedName>
</protein>
<dbReference type="Proteomes" id="UP000053647">
    <property type="component" value="Unassembled WGS sequence"/>
</dbReference>
<organism evidence="2 3">
    <name type="scientific">Paxillus involutus ATCC 200175</name>
    <dbReference type="NCBI Taxonomy" id="664439"/>
    <lineage>
        <taxon>Eukaryota</taxon>
        <taxon>Fungi</taxon>
        <taxon>Dikarya</taxon>
        <taxon>Basidiomycota</taxon>
        <taxon>Agaricomycotina</taxon>
        <taxon>Agaricomycetes</taxon>
        <taxon>Agaricomycetidae</taxon>
        <taxon>Boletales</taxon>
        <taxon>Paxilineae</taxon>
        <taxon>Paxillaceae</taxon>
        <taxon>Paxillus</taxon>
    </lineage>
</organism>
<sequence length="134" mass="15028">MLPVDDQQSNSHAKTGTHDTTPGDELPPDTDPYDQKPNGEAEEWPWATGRQRVSETRSRRVKTTGTGPEDKARDIETSQEVERDDKEGQEVEAKRRDTPYTSKDEDYSPRPSPQPPAPLPNDPAPPSPNYPEHL</sequence>
<evidence type="ECO:0000256" key="1">
    <source>
        <dbReference type="SAM" id="MobiDB-lite"/>
    </source>
</evidence>
<feature type="compositionally biased region" description="Pro residues" evidence="1">
    <location>
        <begin position="110"/>
        <end position="134"/>
    </location>
</feature>
<feature type="compositionally biased region" description="Basic and acidic residues" evidence="1">
    <location>
        <begin position="68"/>
        <end position="108"/>
    </location>
</feature>
<dbReference type="EMBL" id="KN819416">
    <property type="protein sequence ID" value="KIJ10143.1"/>
    <property type="molecule type" value="Genomic_DNA"/>
</dbReference>
<evidence type="ECO:0000313" key="2">
    <source>
        <dbReference type="EMBL" id="KIJ10143.1"/>
    </source>
</evidence>